<dbReference type="KEGG" id="psq:PUNSTDRAFT_76415"/>
<protein>
    <submittedName>
        <fullName evidence="2">Uncharacterized protein</fullName>
    </submittedName>
</protein>
<dbReference type="OMA" id="GARECDE"/>
<gene>
    <name evidence="2" type="ORF">PUNSTDRAFT_76415</name>
</gene>
<accession>R7S571</accession>
<feature type="region of interest" description="Disordered" evidence="1">
    <location>
        <begin position="152"/>
        <end position="178"/>
    </location>
</feature>
<dbReference type="eggNOG" id="ENOG502SH1N">
    <property type="taxonomic scope" value="Eukaryota"/>
</dbReference>
<evidence type="ECO:0000256" key="1">
    <source>
        <dbReference type="SAM" id="MobiDB-lite"/>
    </source>
</evidence>
<feature type="compositionally biased region" description="Polar residues" evidence="1">
    <location>
        <begin position="158"/>
        <end position="172"/>
    </location>
</feature>
<reference evidence="3" key="1">
    <citation type="journal article" date="2012" name="Science">
        <title>The Paleozoic origin of enzymatic lignin decomposition reconstructed from 31 fungal genomes.</title>
        <authorList>
            <person name="Floudas D."/>
            <person name="Binder M."/>
            <person name="Riley R."/>
            <person name="Barry K."/>
            <person name="Blanchette R.A."/>
            <person name="Henrissat B."/>
            <person name="Martinez A.T."/>
            <person name="Otillar R."/>
            <person name="Spatafora J.W."/>
            <person name="Yadav J.S."/>
            <person name="Aerts A."/>
            <person name="Benoit I."/>
            <person name="Boyd A."/>
            <person name="Carlson A."/>
            <person name="Copeland A."/>
            <person name="Coutinho P.M."/>
            <person name="de Vries R.P."/>
            <person name="Ferreira P."/>
            <person name="Findley K."/>
            <person name="Foster B."/>
            <person name="Gaskell J."/>
            <person name="Glotzer D."/>
            <person name="Gorecki P."/>
            <person name="Heitman J."/>
            <person name="Hesse C."/>
            <person name="Hori C."/>
            <person name="Igarashi K."/>
            <person name="Jurgens J.A."/>
            <person name="Kallen N."/>
            <person name="Kersten P."/>
            <person name="Kohler A."/>
            <person name="Kuees U."/>
            <person name="Kumar T.K.A."/>
            <person name="Kuo A."/>
            <person name="LaButti K."/>
            <person name="Larrondo L.F."/>
            <person name="Lindquist E."/>
            <person name="Ling A."/>
            <person name="Lombard V."/>
            <person name="Lucas S."/>
            <person name="Lundell T."/>
            <person name="Martin R."/>
            <person name="McLaughlin D.J."/>
            <person name="Morgenstern I."/>
            <person name="Morin E."/>
            <person name="Murat C."/>
            <person name="Nagy L.G."/>
            <person name="Nolan M."/>
            <person name="Ohm R.A."/>
            <person name="Patyshakuliyeva A."/>
            <person name="Rokas A."/>
            <person name="Ruiz-Duenas F.J."/>
            <person name="Sabat G."/>
            <person name="Salamov A."/>
            <person name="Samejima M."/>
            <person name="Schmutz J."/>
            <person name="Slot J.C."/>
            <person name="St John F."/>
            <person name="Stenlid J."/>
            <person name="Sun H."/>
            <person name="Sun S."/>
            <person name="Syed K."/>
            <person name="Tsang A."/>
            <person name="Wiebenga A."/>
            <person name="Young D."/>
            <person name="Pisabarro A."/>
            <person name="Eastwood D.C."/>
            <person name="Martin F."/>
            <person name="Cullen D."/>
            <person name="Grigoriev I.V."/>
            <person name="Hibbett D.S."/>
        </authorList>
    </citation>
    <scope>NUCLEOTIDE SEQUENCE [LARGE SCALE GENOMIC DNA]</scope>
    <source>
        <strain evidence="3">HHB-11173 SS5</strain>
    </source>
</reference>
<evidence type="ECO:0000313" key="2">
    <source>
        <dbReference type="EMBL" id="EIN04486.1"/>
    </source>
</evidence>
<evidence type="ECO:0000313" key="3">
    <source>
        <dbReference type="Proteomes" id="UP000054196"/>
    </source>
</evidence>
<dbReference type="Proteomes" id="UP000054196">
    <property type="component" value="Unassembled WGS sequence"/>
</dbReference>
<dbReference type="GeneID" id="18885650"/>
<dbReference type="OrthoDB" id="2669721at2759"/>
<dbReference type="RefSeq" id="XP_007388281.1">
    <property type="nucleotide sequence ID" value="XM_007388219.1"/>
</dbReference>
<name>R7S571_PUNST</name>
<proteinExistence type="predicted"/>
<keyword evidence="3" id="KW-1185">Reference proteome</keyword>
<dbReference type="EMBL" id="JH687554">
    <property type="protein sequence ID" value="EIN04486.1"/>
    <property type="molecule type" value="Genomic_DNA"/>
</dbReference>
<organism evidence="2 3">
    <name type="scientific">Punctularia strigosozonata (strain HHB-11173)</name>
    <name type="common">White-rot fungus</name>
    <dbReference type="NCBI Taxonomy" id="741275"/>
    <lineage>
        <taxon>Eukaryota</taxon>
        <taxon>Fungi</taxon>
        <taxon>Dikarya</taxon>
        <taxon>Basidiomycota</taxon>
        <taxon>Agaricomycotina</taxon>
        <taxon>Agaricomycetes</taxon>
        <taxon>Corticiales</taxon>
        <taxon>Punctulariaceae</taxon>
        <taxon>Punctularia</taxon>
    </lineage>
</organism>
<dbReference type="HOGENOM" id="CLU_007337_0_1_1"/>
<sequence length="877" mass="99448">ALQAPGLQSCLPDLQLAEKFVASVQCASLDAGHLSPKVLTQLRNPPCEPVDIDDNLRFFLDIYFALDNASRAAYESVCAAVKRRFNMDEKDVYSYDRIRRRVADITGVVAVMHDMCVKSCAAFTGPFADMEECPYCGEPRYDPLTLERSEGRRKEPQLQFSTNPLGPQIQAQKRSKKGAENMHYRAREMAQTLTSLNSNGGTVSEYTDLYHGEQLLQAVANGVVHGNDTVVLFSCDGAQLFRHKSSDCWIAIWQILDLSPDLRAKKQYILPACIIPGAPKNLDSFLHPSMHHLQALHNETPLDNHGRGGFKVWDASEERVVIDDPYLVFVTADGPGLASIGGLVGHKGKRGCRGNCPMQGRRKPGGKKYYPAHLKPIDYSVSGCTHDDVNPNDLQLQSHEEYNAALAHLLQARTEDEYTKLRRELGISKPSILSGLSRISGIPTCFTPDIMHFSSLNQPDLMLSLWRGTIDRDPHDREPWDWICLSGNDWKAHGEDVAACAPYIPGIFDIAPRNVADYVTSGYKAKEFQTYFFGLSPALLHHRLPRRYFRNYCKLVLSTRILHQYTIKQELLPISQTLNVVFIHEYESYYYCRMTSRLHFCQQSIHGLCHVAREVPRIGSLALTAQWTMERAIGNLGEEIRQPSNFYANLAQRSLCRLQKNAVMSMIPELEPAVPWAPTTSLPLANTYALLQPRESHDVQIPENESQVIAQYMWDHFHDDHSWRRIRKWGRLQLGCGLRHITRSLYAERKKSLEDVRMARNVKLIFQNQVTFGEVLYYFSALVGVERQLQGYAVLNLYGAPDRDILEESFHTIWLCDKQDVNGLVVVNVEDIRAVVGMIPTSVLGLQHWPNRYFLLEDIADETTILYDDLKTLVDSL</sequence>
<dbReference type="AlphaFoldDB" id="R7S571"/>
<feature type="non-terminal residue" evidence="2">
    <location>
        <position position="1"/>
    </location>
</feature>